<dbReference type="Proteomes" id="UP000663760">
    <property type="component" value="Chromosome 8"/>
</dbReference>
<evidence type="ECO:0000313" key="3">
    <source>
        <dbReference type="Proteomes" id="UP000663760"/>
    </source>
</evidence>
<feature type="region of interest" description="Disordered" evidence="1">
    <location>
        <begin position="1"/>
        <end position="25"/>
    </location>
</feature>
<proteinExistence type="predicted"/>
<evidence type="ECO:0000313" key="2">
    <source>
        <dbReference type="EMBL" id="CAA7400841.1"/>
    </source>
</evidence>
<evidence type="ECO:0000256" key="1">
    <source>
        <dbReference type="SAM" id="MobiDB-lite"/>
    </source>
</evidence>
<keyword evidence="3" id="KW-1185">Reference proteome</keyword>
<dbReference type="AlphaFoldDB" id="A0A7I8KT90"/>
<accession>A0A7I8KT90</accession>
<dbReference type="EMBL" id="LR746271">
    <property type="protein sequence ID" value="CAA7400841.1"/>
    <property type="molecule type" value="Genomic_DNA"/>
</dbReference>
<sequence length="25" mass="3076">MKKKQNLEFLPKKTKKKNQNDFLII</sequence>
<name>A0A7I8KT90_SPIIN</name>
<gene>
    <name evidence="2" type="ORF">SI8410_08011519</name>
</gene>
<organism evidence="2 3">
    <name type="scientific">Spirodela intermedia</name>
    <name type="common">Intermediate duckweed</name>
    <dbReference type="NCBI Taxonomy" id="51605"/>
    <lineage>
        <taxon>Eukaryota</taxon>
        <taxon>Viridiplantae</taxon>
        <taxon>Streptophyta</taxon>
        <taxon>Embryophyta</taxon>
        <taxon>Tracheophyta</taxon>
        <taxon>Spermatophyta</taxon>
        <taxon>Magnoliopsida</taxon>
        <taxon>Liliopsida</taxon>
        <taxon>Araceae</taxon>
        <taxon>Lemnoideae</taxon>
        <taxon>Spirodela</taxon>
    </lineage>
</organism>
<protein>
    <submittedName>
        <fullName evidence="2">Uncharacterized protein</fullName>
    </submittedName>
</protein>
<reference evidence="2" key="1">
    <citation type="submission" date="2020-02" db="EMBL/GenBank/DDBJ databases">
        <authorList>
            <person name="Scholz U."/>
            <person name="Mascher M."/>
            <person name="Fiebig A."/>
        </authorList>
    </citation>
    <scope>NUCLEOTIDE SEQUENCE</scope>
</reference>